<accession>A0A8S5UQY0</accession>
<proteinExistence type="predicted"/>
<name>A0A8S5UQY0_9CAUD</name>
<evidence type="ECO:0000313" key="1">
    <source>
        <dbReference type="EMBL" id="DAF96904.1"/>
    </source>
</evidence>
<dbReference type="EMBL" id="BK016123">
    <property type="protein sequence ID" value="DAF96904.1"/>
    <property type="molecule type" value="Genomic_DNA"/>
</dbReference>
<dbReference type="InterPro" id="IPR027417">
    <property type="entry name" value="P-loop_NTPase"/>
</dbReference>
<dbReference type="SUPFAM" id="SSF52540">
    <property type="entry name" value="P-loop containing nucleoside triphosphate hydrolases"/>
    <property type="match status" value="2"/>
</dbReference>
<reference evidence="1" key="1">
    <citation type="journal article" date="2021" name="Proc. Natl. Acad. Sci. U.S.A.">
        <title>A Catalog of Tens of Thousands of Viruses from Human Metagenomes Reveals Hidden Associations with Chronic Diseases.</title>
        <authorList>
            <person name="Tisza M.J."/>
            <person name="Buck C.B."/>
        </authorList>
    </citation>
    <scope>NUCLEOTIDE SEQUENCE</scope>
    <source>
        <strain evidence="1">Ct89S11</strain>
    </source>
</reference>
<dbReference type="Gene3D" id="3.40.50.300">
    <property type="entry name" value="P-loop containing nucleotide triphosphate hydrolases"/>
    <property type="match status" value="2"/>
</dbReference>
<protein>
    <submittedName>
        <fullName evidence="1">Chromatin remodeling complex ATPase</fullName>
    </submittedName>
</protein>
<sequence length="411" mass="47501">MVYRPEQIQAVRQLRSGSILAGGVGSGKTLTSLAWYLTSVCNAASFKKGGSLACKKVKGSPTLYVITTAKKRDSLEWEEEAARLGLSTDPDCSLTGSAIVVDSWNNIGKYSDREHAVFFFDEQRASGSGRWAKEFLKIAKTNMWLMLSATPGDVWMDYVPVFMAHGFFRTRTEFMDDHVQFDRFAKYPRVKKYLGTAKLERLRRSILVEMPVERHTTRVRKTIPCGYDKKLYDWVMKNRMDPWKDEPLRDAGGVCRILRKVVSDNDWRSEQAFKFLSANERVIVFYNYDYELERILAVADRTGHPTAQWNGHRHDELPRGKRWIYICQYTSAAEGWNCTSTDTVLFWSLNYSWRVTEQCEGRIDRLNTPYSELKYYFLESDSGIDKAVRKSLGRKKIFNEKAFERSLSVSN</sequence>
<organism evidence="1">
    <name type="scientific">Siphoviridae sp. ct89S11</name>
    <dbReference type="NCBI Taxonomy" id="2825357"/>
    <lineage>
        <taxon>Viruses</taxon>
        <taxon>Duplodnaviria</taxon>
        <taxon>Heunggongvirae</taxon>
        <taxon>Uroviricota</taxon>
        <taxon>Caudoviricetes</taxon>
    </lineage>
</organism>